<protein>
    <submittedName>
        <fullName evidence="2">S-adenosyl-L-methionine-dependent methyltransferase</fullName>
    </submittedName>
</protein>
<dbReference type="InterPro" id="IPR029063">
    <property type="entry name" value="SAM-dependent_MTases_sf"/>
</dbReference>
<gene>
    <name evidence="2" type="ORF">C1645_773829</name>
</gene>
<sequence>MGNNHSHLKKHSAIKKIPKYDSKNLEQEKELAHFLLNNIDAIDRSHINHFMKRALFQNNFSSPIEDKLIKGECKVLDVGCGAGTWLLDLSNNYENSYFFGIDIKPIYPHEIKPKNVEFIKADIFDGLSFSDNEFDFTHIDTMSLVIEKEKWDFVLSELIRVTKPGGYIEITDRSYDFVGEGPILRKLMTGVLKTYSKRNVDPEIISHFDSKLKLQPNISNVYRDEKIIIMGPNGDKLGLVLQDIAVSFYTSEMAIETLSNEFGISKEEYKNIVKIDLIEELKQTNYENHFLRYWTQKCI</sequence>
<dbReference type="PANTHER" id="PTHR43591">
    <property type="entry name" value="METHYLTRANSFERASE"/>
    <property type="match status" value="1"/>
</dbReference>
<dbReference type="OrthoDB" id="2013972at2759"/>
<dbReference type="GO" id="GO:0032259">
    <property type="term" value="P:methylation"/>
    <property type="evidence" value="ECO:0007669"/>
    <property type="project" value="UniProtKB-KW"/>
</dbReference>
<keyword evidence="2" id="KW-0489">Methyltransferase</keyword>
<name>A0A397ST16_9GLOM</name>
<organism evidence="2 3">
    <name type="scientific">Glomus cerebriforme</name>
    <dbReference type="NCBI Taxonomy" id="658196"/>
    <lineage>
        <taxon>Eukaryota</taxon>
        <taxon>Fungi</taxon>
        <taxon>Fungi incertae sedis</taxon>
        <taxon>Mucoromycota</taxon>
        <taxon>Glomeromycotina</taxon>
        <taxon>Glomeromycetes</taxon>
        <taxon>Glomerales</taxon>
        <taxon>Glomeraceae</taxon>
        <taxon>Glomus</taxon>
    </lineage>
</organism>
<proteinExistence type="predicted"/>
<evidence type="ECO:0000259" key="1">
    <source>
        <dbReference type="Pfam" id="PF13649"/>
    </source>
</evidence>
<dbReference type="Pfam" id="PF13649">
    <property type="entry name" value="Methyltransf_25"/>
    <property type="match status" value="1"/>
</dbReference>
<dbReference type="CDD" id="cd02440">
    <property type="entry name" value="AdoMet_MTases"/>
    <property type="match status" value="1"/>
</dbReference>
<dbReference type="AlphaFoldDB" id="A0A397ST16"/>
<dbReference type="Proteomes" id="UP000265703">
    <property type="component" value="Unassembled WGS sequence"/>
</dbReference>
<evidence type="ECO:0000313" key="3">
    <source>
        <dbReference type="Proteomes" id="UP000265703"/>
    </source>
</evidence>
<comment type="caution">
    <text evidence="2">The sequence shown here is derived from an EMBL/GenBank/DDBJ whole genome shotgun (WGS) entry which is preliminary data.</text>
</comment>
<dbReference type="SUPFAM" id="SSF53335">
    <property type="entry name" value="S-adenosyl-L-methionine-dependent methyltransferases"/>
    <property type="match status" value="1"/>
</dbReference>
<dbReference type="STRING" id="658196.A0A397ST16"/>
<dbReference type="EMBL" id="QKYT01000243">
    <property type="protein sequence ID" value="RIA88862.1"/>
    <property type="molecule type" value="Genomic_DNA"/>
</dbReference>
<keyword evidence="3" id="KW-1185">Reference proteome</keyword>
<dbReference type="Gene3D" id="3.40.50.150">
    <property type="entry name" value="Vaccinia Virus protein VP39"/>
    <property type="match status" value="1"/>
</dbReference>
<reference evidence="2 3" key="1">
    <citation type="submission" date="2018-06" db="EMBL/GenBank/DDBJ databases">
        <title>Comparative genomics reveals the genomic features of Rhizophagus irregularis, R. cerebriforme, R. diaphanum and Gigaspora rosea, and their symbiotic lifestyle signature.</title>
        <authorList>
            <person name="Morin E."/>
            <person name="San Clemente H."/>
            <person name="Chen E.C.H."/>
            <person name="De La Providencia I."/>
            <person name="Hainaut M."/>
            <person name="Kuo A."/>
            <person name="Kohler A."/>
            <person name="Murat C."/>
            <person name="Tang N."/>
            <person name="Roy S."/>
            <person name="Loubradou J."/>
            <person name="Henrissat B."/>
            <person name="Grigoriev I.V."/>
            <person name="Corradi N."/>
            <person name="Roux C."/>
            <person name="Martin F.M."/>
        </authorList>
    </citation>
    <scope>NUCLEOTIDE SEQUENCE [LARGE SCALE GENOMIC DNA]</scope>
    <source>
        <strain evidence="2 3">DAOM 227022</strain>
    </source>
</reference>
<keyword evidence="2" id="KW-0808">Transferase</keyword>
<dbReference type="PANTHER" id="PTHR43591:SF24">
    <property type="entry name" value="2-METHOXY-6-POLYPRENYL-1,4-BENZOQUINOL METHYLASE, MITOCHONDRIAL"/>
    <property type="match status" value="1"/>
</dbReference>
<feature type="domain" description="Methyltransferase" evidence="1">
    <location>
        <begin position="75"/>
        <end position="166"/>
    </location>
</feature>
<dbReference type="GO" id="GO:0008168">
    <property type="term" value="F:methyltransferase activity"/>
    <property type="evidence" value="ECO:0007669"/>
    <property type="project" value="UniProtKB-KW"/>
</dbReference>
<evidence type="ECO:0000313" key="2">
    <source>
        <dbReference type="EMBL" id="RIA88862.1"/>
    </source>
</evidence>
<dbReference type="InterPro" id="IPR041698">
    <property type="entry name" value="Methyltransf_25"/>
</dbReference>
<accession>A0A397ST16</accession>